<dbReference type="EMBL" id="GL832964">
    <property type="protein sequence ID" value="EGD72756.1"/>
    <property type="molecule type" value="Genomic_DNA"/>
</dbReference>
<dbReference type="GeneID" id="16075162"/>
<reference evidence="2" key="1">
    <citation type="submission" date="2009-08" db="EMBL/GenBank/DDBJ databases">
        <title>Annotation of Salpingoeca rosetta.</title>
        <authorList>
            <consortium name="The Broad Institute Genome Sequencing Platform"/>
            <person name="Russ C."/>
            <person name="Cuomo C."/>
            <person name="Burger G."/>
            <person name="Gray M.W."/>
            <person name="Holland P.W.H."/>
            <person name="King N."/>
            <person name="Lang F.B.F."/>
            <person name="Roger A.J."/>
            <person name="Ruiz-Trillo I."/>
            <person name="Young S.K."/>
            <person name="Zeng Q."/>
            <person name="Gargeya S."/>
            <person name="Alvarado L."/>
            <person name="Berlin A."/>
            <person name="Chapman S.B."/>
            <person name="Chen Z."/>
            <person name="Freedman E."/>
            <person name="Gellesch M."/>
            <person name="Goldberg J."/>
            <person name="Griggs A."/>
            <person name="Gujja S."/>
            <person name="Heilman E."/>
            <person name="Heiman D."/>
            <person name="Howarth C."/>
            <person name="Mehta T."/>
            <person name="Neiman D."/>
            <person name="Pearson M."/>
            <person name="Roberts A."/>
            <person name="Saif S."/>
            <person name="Shea T."/>
            <person name="Shenoy N."/>
            <person name="Sisk P."/>
            <person name="Stolte C."/>
            <person name="Sykes S."/>
            <person name="White J."/>
            <person name="Yandava C."/>
            <person name="Haas B."/>
            <person name="Nusbaum C."/>
            <person name="Birren B."/>
        </authorList>
    </citation>
    <scope>NUCLEOTIDE SEQUENCE [LARGE SCALE GENOMIC DNA]</scope>
    <source>
        <strain evidence="2">ATCC 50818</strain>
    </source>
</reference>
<gene>
    <name evidence="2" type="ORF">PTSG_04486</name>
</gene>
<evidence type="ECO:0000256" key="1">
    <source>
        <dbReference type="SAM" id="MobiDB-lite"/>
    </source>
</evidence>
<dbReference type="KEGG" id="sre:PTSG_04486"/>
<dbReference type="AlphaFoldDB" id="F2U8P8"/>
<dbReference type="Proteomes" id="UP000007799">
    <property type="component" value="Unassembled WGS sequence"/>
</dbReference>
<name>F2U8P8_SALR5</name>
<sequence length="152" mass="16396">MDVPAWAKRSGYRGTDKPTVSGTAAKGGASTAAAPPVAKQTSMREHFAPPQKEALQTKRVPNASSMVPGRHERHYPSESLRMGPPLKAQTKTPKAKVPTGVRLTQTTTNRQEFGVHAASAQDEKQNVDLASHKFETRAPKVEYTFSSSITLG</sequence>
<evidence type="ECO:0000313" key="3">
    <source>
        <dbReference type="Proteomes" id="UP000007799"/>
    </source>
</evidence>
<dbReference type="InParanoid" id="F2U8P8"/>
<proteinExistence type="predicted"/>
<protein>
    <submittedName>
        <fullName evidence="2">Uncharacterized protein</fullName>
    </submittedName>
</protein>
<accession>F2U8P8</accession>
<evidence type="ECO:0000313" key="2">
    <source>
        <dbReference type="EMBL" id="EGD72756.1"/>
    </source>
</evidence>
<feature type="compositionally biased region" description="Low complexity" evidence="1">
    <location>
        <begin position="21"/>
        <end position="34"/>
    </location>
</feature>
<feature type="region of interest" description="Disordered" evidence="1">
    <location>
        <begin position="1"/>
        <end position="97"/>
    </location>
</feature>
<keyword evidence="3" id="KW-1185">Reference proteome</keyword>
<dbReference type="RefSeq" id="XP_004994579.1">
    <property type="nucleotide sequence ID" value="XM_004994522.1"/>
</dbReference>
<organism evidence="3">
    <name type="scientific">Salpingoeca rosetta (strain ATCC 50818 / BSB-021)</name>
    <dbReference type="NCBI Taxonomy" id="946362"/>
    <lineage>
        <taxon>Eukaryota</taxon>
        <taxon>Choanoflagellata</taxon>
        <taxon>Craspedida</taxon>
        <taxon>Salpingoecidae</taxon>
        <taxon>Salpingoeca</taxon>
    </lineage>
</organism>